<keyword evidence="4 6" id="KW-0472">Membrane</keyword>
<dbReference type="PANTHER" id="PTHR11040">
    <property type="entry name" value="ZINC/IRON TRANSPORTER"/>
    <property type="match status" value="1"/>
</dbReference>
<keyword evidence="3 6" id="KW-1133">Transmembrane helix</keyword>
<feature type="transmembrane region" description="Helical" evidence="6">
    <location>
        <begin position="178"/>
        <end position="198"/>
    </location>
</feature>
<dbReference type="EMBL" id="JAULSX010000002">
    <property type="protein sequence ID" value="KAK3497896.1"/>
    <property type="molecule type" value="Genomic_DNA"/>
</dbReference>
<protein>
    <submittedName>
        <fullName evidence="8">Zip-domain-containing protein</fullName>
    </submittedName>
</protein>
<feature type="transmembrane region" description="Helical" evidence="6">
    <location>
        <begin position="300"/>
        <end position="321"/>
    </location>
</feature>
<dbReference type="GO" id="GO:0005385">
    <property type="term" value="F:zinc ion transmembrane transporter activity"/>
    <property type="evidence" value="ECO:0007669"/>
    <property type="project" value="TreeGrafter"/>
</dbReference>
<keyword evidence="2 6" id="KW-0812">Transmembrane</keyword>
<dbReference type="InterPro" id="IPR003689">
    <property type="entry name" value="ZIP"/>
</dbReference>
<evidence type="ECO:0000313" key="9">
    <source>
        <dbReference type="Proteomes" id="UP001285908"/>
    </source>
</evidence>
<evidence type="ECO:0000256" key="7">
    <source>
        <dbReference type="SAM" id="SignalP"/>
    </source>
</evidence>
<evidence type="ECO:0000256" key="5">
    <source>
        <dbReference type="SAM" id="MobiDB-lite"/>
    </source>
</evidence>
<dbReference type="PANTHER" id="PTHR11040:SF44">
    <property type="entry name" value="PROTEIN ZNTC-RELATED"/>
    <property type="match status" value="1"/>
</dbReference>
<evidence type="ECO:0000313" key="8">
    <source>
        <dbReference type="EMBL" id="KAK3497896.1"/>
    </source>
</evidence>
<feature type="compositionally biased region" description="Basic residues" evidence="5">
    <location>
        <begin position="367"/>
        <end position="381"/>
    </location>
</feature>
<comment type="caution">
    <text evidence="8">The sequence shown here is derived from an EMBL/GenBank/DDBJ whole genome shotgun (WGS) entry which is preliminary data.</text>
</comment>
<feature type="compositionally biased region" description="Polar residues" evidence="5">
    <location>
        <begin position="390"/>
        <end position="400"/>
    </location>
</feature>
<proteinExistence type="predicted"/>
<evidence type="ECO:0000256" key="2">
    <source>
        <dbReference type="ARBA" id="ARBA00022692"/>
    </source>
</evidence>
<feature type="signal peptide" evidence="7">
    <location>
        <begin position="1"/>
        <end position="27"/>
    </location>
</feature>
<evidence type="ECO:0000256" key="4">
    <source>
        <dbReference type="ARBA" id="ARBA00023136"/>
    </source>
</evidence>
<dbReference type="GeneID" id="87875731"/>
<sequence>MARLLPSEKKFILQFALAALLFQSTSASQIQHRAPQVTAAPTAITAPAAVPTAISGCHLHDTEVFCLAGETEYSIHTTATATSELPAQFTGCHSHEDALFCVNPSGNDVEISRVIEESEQGHDDHDHDEDEATSSTSTSEKKCHFHAGVEHCTGGDEHEEESATCERTDRDYNIRLRVGLLFAMLATSSIGVFGPILLSNFVSPNNVFVTILRQFGTGVVISTAFIHLLSHAQLMFASECLGELGYEGTAGAISMAGIFISFLAEYLGVRVLQWHAAKTEARNIENGGEKGDSAQRAEMVNILVLECGVIFHSILIGITLVVAGDTFFLTLFAVIVFHQMFEGIALGSRIAALGTLPPINAASSVHGHSHHGHSHHGHSHSHAHEAKRSSLPTESTSPTGTDHGVVSEDESARVTVIKPVSLKKKLVLASGFALVTPIGMAIGIGVLKQFNGNDPSTIIAIGTLDALSAGILMWVGIVEMWAHDWMLGGEMTTASPLRTLAGLTALVAGLALMSLLGKWA</sequence>
<dbReference type="GO" id="GO:0005886">
    <property type="term" value="C:plasma membrane"/>
    <property type="evidence" value="ECO:0007669"/>
    <property type="project" value="TreeGrafter"/>
</dbReference>
<feature type="transmembrane region" description="Helical" evidence="6">
    <location>
        <begin position="499"/>
        <end position="517"/>
    </location>
</feature>
<evidence type="ECO:0000256" key="1">
    <source>
        <dbReference type="ARBA" id="ARBA00004141"/>
    </source>
</evidence>
<name>A0AAJ0IDT6_9PEZI</name>
<feature type="transmembrane region" description="Helical" evidence="6">
    <location>
        <begin position="210"/>
        <end position="229"/>
    </location>
</feature>
<feature type="transmembrane region" description="Helical" evidence="6">
    <location>
        <begin position="249"/>
        <end position="269"/>
    </location>
</feature>
<dbReference type="Pfam" id="PF02535">
    <property type="entry name" value="Zip"/>
    <property type="match status" value="2"/>
</dbReference>
<keyword evidence="9" id="KW-1185">Reference proteome</keyword>
<feature type="region of interest" description="Disordered" evidence="5">
    <location>
        <begin position="363"/>
        <end position="408"/>
    </location>
</feature>
<evidence type="ECO:0000256" key="3">
    <source>
        <dbReference type="ARBA" id="ARBA00022989"/>
    </source>
</evidence>
<gene>
    <name evidence="8" type="ORF">B0T23DRAFT_394092</name>
</gene>
<feature type="chain" id="PRO_5042598877" evidence="7">
    <location>
        <begin position="28"/>
        <end position="520"/>
    </location>
</feature>
<comment type="subcellular location">
    <subcellularLocation>
        <location evidence="1">Membrane</location>
        <topology evidence="1">Multi-pass membrane protein</topology>
    </subcellularLocation>
</comment>
<feature type="transmembrane region" description="Helical" evidence="6">
    <location>
        <begin position="426"/>
        <end position="446"/>
    </location>
</feature>
<accession>A0AAJ0IDT6</accession>
<keyword evidence="7" id="KW-0732">Signal</keyword>
<feature type="transmembrane region" description="Helical" evidence="6">
    <location>
        <begin position="327"/>
        <end position="346"/>
    </location>
</feature>
<feature type="transmembrane region" description="Helical" evidence="6">
    <location>
        <begin position="458"/>
        <end position="478"/>
    </location>
</feature>
<dbReference type="AlphaFoldDB" id="A0AAJ0IDT6"/>
<reference evidence="8 9" key="1">
    <citation type="journal article" date="2023" name="Mol. Phylogenet. Evol.">
        <title>Genome-scale phylogeny and comparative genomics of the fungal order Sordariales.</title>
        <authorList>
            <person name="Hensen N."/>
            <person name="Bonometti L."/>
            <person name="Westerberg I."/>
            <person name="Brannstrom I.O."/>
            <person name="Guillou S."/>
            <person name="Cros-Aarteil S."/>
            <person name="Calhoun S."/>
            <person name="Haridas S."/>
            <person name="Kuo A."/>
            <person name="Mondo S."/>
            <person name="Pangilinan J."/>
            <person name="Riley R."/>
            <person name="LaButti K."/>
            <person name="Andreopoulos B."/>
            <person name="Lipzen A."/>
            <person name="Chen C."/>
            <person name="Yan M."/>
            <person name="Daum C."/>
            <person name="Ng V."/>
            <person name="Clum A."/>
            <person name="Steindorff A."/>
            <person name="Ohm R.A."/>
            <person name="Martin F."/>
            <person name="Silar P."/>
            <person name="Natvig D.O."/>
            <person name="Lalanne C."/>
            <person name="Gautier V."/>
            <person name="Ament-Velasquez S.L."/>
            <person name="Kruys A."/>
            <person name="Hutchinson M.I."/>
            <person name="Powell A.J."/>
            <person name="Barry K."/>
            <person name="Miller A.N."/>
            <person name="Grigoriev I.V."/>
            <person name="Debuchy R."/>
            <person name="Gladieux P."/>
            <person name="Hiltunen Thoren M."/>
            <person name="Johannesson H."/>
        </authorList>
    </citation>
    <scope>NUCLEOTIDE SEQUENCE [LARGE SCALE GENOMIC DNA]</scope>
    <source>
        <strain evidence="8 9">FGSC 10403</strain>
    </source>
</reference>
<evidence type="ECO:0000256" key="6">
    <source>
        <dbReference type="SAM" id="Phobius"/>
    </source>
</evidence>
<dbReference type="RefSeq" id="XP_062696160.1">
    <property type="nucleotide sequence ID" value="XM_062838109.1"/>
</dbReference>
<organism evidence="8 9">
    <name type="scientific">Neurospora hispaniola</name>
    <dbReference type="NCBI Taxonomy" id="588809"/>
    <lineage>
        <taxon>Eukaryota</taxon>
        <taxon>Fungi</taxon>
        <taxon>Dikarya</taxon>
        <taxon>Ascomycota</taxon>
        <taxon>Pezizomycotina</taxon>
        <taxon>Sordariomycetes</taxon>
        <taxon>Sordariomycetidae</taxon>
        <taxon>Sordariales</taxon>
        <taxon>Sordariaceae</taxon>
        <taxon>Neurospora</taxon>
    </lineage>
</organism>
<feature type="region of interest" description="Disordered" evidence="5">
    <location>
        <begin position="118"/>
        <end position="141"/>
    </location>
</feature>
<dbReference type="Proteomes" id="UP001285908">
    <property type="component" value="Unassembled WGS sequence"/>
</dbReference>